<evidence type="ECO:0000313" key="10">
    <source>
        <dbReference type="Proteomes" id="UP001157974"/>
    </source>
</evidence>
<dbReference type="SUPFAM" id="SSF52954">
    <property type="entry name" value="Class II aaRS ABD-related"/>
    <property type="match status" value="1"/>
</dbReference>
<protein>
    <recommendedName>
        <fullName evidence="2">histidine--tRNA ligase</fullName>
        <ecNumber evidence="2">6.1.1.21</ecNumber>
    </recommendedName>
</protein>
<evidence type="ECO:0000256" key="2">
    <source>
        <dbReference type="ARBA" id="ARBA00012815"/>
    </source>
</evidence>
<keyword evidence="5" id="KW-0648">Protein biosynthesis</keyword>
<dbReference type="InterPro" id="IPR004516">
    <property type="entry name" value="HisRS/HisZ"/>
</dbReference>
<feature type="binding site" evidence="7">
    <location>
        <position position="124"/>
    </location>
    <ligand>
        <name>L-histidine</name>
        <dbReference type="ChEBI" id="CHEBI:57595"/>
    </ligand>
</feature>
<dbReference type="InterPro" id="IPR004154">
    <property type="entry name" value="Anticodon-bd"/>
</dbReference>
<dbReference type="PIRSF" id="PIRSF001549">
    <property type="entry name" value="His-tRNA_synth"/>
    <property type="match status" value="1"/>
</dbReference>
<dbReference type="Proteomes" id="UP001157974">
    <property type="component" value="Unassembled WGS sequence"/>
</dbReference>
<dbReference type="InterPro" id="IPR015807">
    <property type="entry name" value="His-tRNA-ligase"/>
</dbReference>
<gene>
    <name evidence="9" type="ORF">NDN08_006852</name>
</gene>
<name>A0AAV8UME0_9RHOD</name>
<dbReference type="PROSITE" id="PS50862">
    <property type="entry name" value="AA_TRNA_LIGASE_II"/>
    <property type="match status" value="1"/>
</dbReference>
<dbReference type="GO" id="GO:0006427">
    <property type="term" value="P:histidyl-tRNA aminoacylation"/>
    <property type="evidence" value="ECO:0007669"/>
    <property type="project" value="InterPro"/>
</dbReference>
<reference evidence="9 10" key="1">
    <citation type="journal article" date="2023" name="Nat. Commun.">
        <title>Origin of minicircular mitochondrial genomes in red algae.</title>
        <authorList>
            <person name="Lee Y."/>
            <person name="Cho C.H."/>
            <person name="Lee Y.M."/>
            <person name="Park S.I."/>
            <person name="Yang J.H."/>
            <person name="West J.A."/>
            <person name="Bhattacharya D."/>
            <person name="Yoon H.S."/>
        </authorList>
    </citation>
    <scope>NUCLEOTIDE SEQUENCE [LARGE SCALE GENOMIC DNA]</scope>
    <source>
        <strain evidence="9 10">CCMP1338</strain>
        <tissue evidence="9">Whole cell</tissue>
    </source>
</reference>
<accession>A0AAV8UME0</accession>
<dbReference type="InterPro" id="IPR041715">
    <property type="entry name" value="HisRS-like_core"/>
</dbReference>
<evidence type="ECO:0000259" key="8">
    <source>
        <dbReference type="PROSITE" id="PS50862"/>
    </source>
</evidence>
<dbReference type="EC" id="6.1.1.21" evidence="2"/>
<sequence length="492" mass="56044">MPTKKNAKVPKGTRDFDPQEMAIRERAFSIVTSVFKRHGAVAIDTPVFELKDILVDQYGEDSKLIYDIADQGGEILSLRYDLTVPFARYLASHRITNMKRYHISRVYRRDQPSIERGRFREFYQCDLDIAGEYPSMVPDSEILKVLIELLQELSSVSEFHRRRLGNYVVKINNRKILDGVFKVCGVEEKDLRPISSSIDKLDKMDWEEVKREMVNAKGLDEGVADAIGALVRKKGYPKDLLAELRTNSKLVESCGTGFEEMERLFQYLESMNILESFSFDLSLARGLDYYTGVIFEAVLMSDETSVGSIAAGGRYDHLVGKFSRREVPCVGCSLGIERVLTIMREAELEMVAEKGGKIRVPEIDVYVGSPSSGERLLNERMRICTSLWDASIRCELNYSLNPKMNRQLEYVGKQQIPLLVVIGEDELEKAAGERAVLRGQAKNREPYSRNLAEFGFRWLLARPWAGYCALGNGYMYNYLCSSRETFTYSNVS</sequence>
<dbReference type="GO" id="GO:0032543">
    <property type="term" value="P:mitochondrial translation"/>
    <property type="evidence" value="ECO:0007669"/>
    <property type="project" value="TreeGrafter"/>
</dbReference>
<dbReference type="EMBL" id="JAMWBK010000009">
    <property type="protein sequence ID" value="KAJ8902447.1"/>
    <property type="molecule type" value="Genomic_DNA"/>
</dbReference>
<dbReference type="InterPro" id="IPR036621">
    <property type="entry name" value="Anticodon-bd_dom_sf"/>
</dbReference>
<feature type="binding site" evidence="7">
    <location>
        <position position="128"/>
    </location>
    <ligand>
        <name>L-histidine</name>
        <dbReference type="ChEBI" id="CHEBI:57595"/>
    </ligand>
</feature>
<feature type="binding site" evidence="7">
    <location>
        <position position="108"/>
    </location>
    <ligand>
        <name>L-histidine</name>
        <dbReference type="ChEBI" id="CHEBI:57595"/>
    </ligand>
</feature>
<dbReference type="GO" id="GO:0003723">
    <property type="term" value="F:RNA binding"/>
    <property type="evidence" value="ECO:0007669"/>
    <property type="project" value="TreeGrafter"/>
</dbReference>
<dbReference type="InterPro" id="IPR006195">
    <property type="entry name" value="aa-tRNA-synth_II"/>
</dbReference>
<evidence type="ECO:0000313" key="9">
    <source>
        <dbReference type="EMBL" id="KAJ8902447.1"/>
    </source>
</evidence>
<dbReference type="GO" id="GO:0005524">
    <property type="term" value="F:ATP binding"/>
    <property type="evidence" value="ECO:0007669"/>
    <property type="project" value="UniProtKB-KW"/>
</dbReference>
<feature type="binding site" evidence="7">
    <location>
        <position position="285"/>
    </location>
    <ligand>
        <name>L-histidine</name>
        <dbReference type="ChEBI" id="CHEBI:57595"/>
    </ligand>
</feature>
<evidence type="ECO:0000256" key="7">
    <source>
        <dbReference type="PIRSR" id="PIRSR001549-1"/>
    </source>
</evidence>
<dbReference type="GO" id="GO:0005829">
    <property type="term" value="C:cytosol"/>
    <property type="evidence" value="ECO:0007669"/>
    <property type="project" value="TreeGrafter"/>
</dbReference>
<evidence type="ECO:0000256" key="3">
    <source>
        <dbReference type="ARBA" id="ARBA00022741"/>
    </source>
</evidence>
<proteinExistence type="inferred from homology"/>
<keyword evidence="3" id="KW-0547">Nucleotide-binding</keyword>
<dbReference type="InterPro" id="IPR045864">
    <property type="entry name" value="aa-tRNA-synth_II/BPL/LPL"/>
</dbReference>
<organism evidence="9 10">
    <name type="scientific">Rhodosorus marinus</name>
    <dbReference type="NCBI Taxonomy" id="101924"/>
    <lineage>
        <taxon>Eukaryota</taxon>
        <taxon>Rhodophyta</taxon>
        <taxon>Stylonematophyceae</taxon>
        <taxon>Stylonematales</taxon>
        <taxon>Stylonemataceae</taxon>
        <taxon>Rhodosorus</taxon>
    </lineage>
</organism>
<dbReference type="AlphaFoldDB" id="A0AAV8UME0"/>
<dbReference type="Gene3D" id="3.30.930.10">
    <property type="entry name" value="Bira Bifunctional Protein, Domain 2"/>
    <property type="match status" value="1"/>
</dbReference>
<dbReference type="GO" id="GO:0005739">
    <property type="term" value="C:mitochondrion"/>
    <property type="evidence" value="ECO:0007669"/>
    <property type="project" value="TreeGrafter"/>
</dbReference>
<feature type="domain" description="Aminoacyl-transfer RNA synthetases class-II family profile" evidence="8">
    <location>
        <begin position="1"/>
        <end position="361"/>
    </location>
</feature>
<dbReference type="NCBIfam" id="TIGR00442">
    <property type="entry name" value="hisS"/>
    <property type="match status" value="1"/>
</dbReference>
<dbReference type="PANTHER" id="PTHR11476:SF7">
    <property type="entry name" value="HISTIDINE--TRNA LIGASE"/>
    <property type="match status" value="1"/>
</dbReference>
<comment type="catalytic activity">
    <reaction evidence="6">
        <text>tRNA(His) + L-histidine + ATP = L-histidyl-tRNA(His) + AMP + diphosphate + H(+)</text>
        <dbReference type="Rhea" id="RHEA:17313"/>
        <dbReference type="Rhea" id="RHEA-COMP:9665"/>
        <dbReference type="Rhea" id="RHEA-COMP:9689"/>
        <dbReference type="ChEBI" id="CHEBI:15378"/>
        <dbReference type="ChEBI" id="CHEBI:30616"/>
        <dbReference type="ChEBI" id="CHEBI:33019"/>
        <dbReference type="ChEBI" id="CHEBI:57595"/>
        <dbReference type="ChEBI" id="CHEBI:78442"/>
        <dbReference type="ChEBI" id="CHEBI:78527"/>
        <dbReference type="ChEBI" id="CHEBI:456215"/>
        <dbReference type="EC" id="6.1.1.21"/>
    </reaction>
</comment>
<dbReference type="Pfam" id="PF03129">
    <property type="entry name" value="HGTP_anticodon"/>
    <property type="match status" value="1"/>
</dbReference>
<feature type="binding site" evidence="7">
    <location>
        <begin position="81"/>
        <end position="83"/>
    </location>
    <ligand>
        <name>L-histidine</name>
        <dbReference type="ChEBI" id="CHEBI:57595"/>
    </ligand>
</feature>
<feature type="binding site" evidence="7">
    <location>
        <begin position="289"/>
        <end position="290"/>
    </location>
    <ligand>
        <name>L-histidine</name>
        <dbReference type="ChEBI" id="CHEBI:57595"/>
    </ligand>
</feature>
<evidence type="ECO:0000256" key="6">
    <source>
        <dbReference type="ARBA" id="ARBA00047639"/>
    </source>
</evidence>
<keyword evidence="4" id="KW-0067">ATP-binding</keyword>
<dbReference type="FunFam" id="3.30.930.10:FF:000061">
    <property type="entry name" value="Histidine--tRNA ligase, cytoplasmic"/>
    <property type="match status" value="1"/>
</dbReference>
<dbReference type="SUPFAM" id="SSF55681">
    <property type="entry name" value="Class II aaRS and biotin synthetases"/>
    <property type="match status" value="1"/>
</dbReference>
<dbReference type="GO" id="GO:0004821">
    <property type="term" value="F:histidine-tRNA ligase activity"/>
    <property type="evidence" value="ECO:0007669"/>
    <property type="project" value="UniProtKB-EC"/>
</dbReference>
<dbReference type="Gene3D" id="3.40.50.800">
    <property type="entry name" value="Anticodon-binding domain"/>
    <property type="match status" value="1"/>
</dbReference>
<evidence type="ECO:0000256" key="5">
    <source>
        <dbReference type="ARBA" id="ARBA00022917"/>
    </source>
</evidence>
<dbReference type="PANTHER" id="PTHR11476">
    <property type="entry name" value="HISTIDYL-TRNA SYNTHETASE"/>
    <property type="match status" value="1"/>
</dbReference>
<evidence type="ECO:0000256" key="4">
    <source>
        <dbReference type="ARBA" id="ARBA00022840"/>
    </source>
</evidence>
<comment type="caution">
    <text evidence="9">The sequence shown here is derived from an EMBL/GenBank/DDBJ whole genome shotgun (WGS) entry which is preliminary data.</text>
</comment>
<comment type="similarity">
    <text evidence="1">Belongs to the class-II aminoacyl-tRNA synthetase family.</text>
</comment>
<dbReference type="CDD" id="cd00773">
    <property type="entry name" value="HisRS-like_core"/>
    <property type="match status" value="1"/>
</dbReference>
<keyword evidence="10" id="KW-1185">Reference proteome</keyword>
<dbReference type="Pfam" id="PF13393">
    <property type="entry name" value="tRNA-synt_His"/>
    <property type="match status" value="1"/>
</dbReference>
<evidence type="ECO:0000256" key="1">
    <source>
        <dbReference type="ARBA" id="ARBA00008226"/>
    </source>
</evidence>